<sequence length="376" mass="43321">MKGEYIWIVFLFLVGGCSSKSTGDIMDISVNIESEGRMSEYFQEAELFFLETNDQALISNVDQVVLADNRIVLLGNFARNVFIFNTSGKHIATIEASGKGPGEYVLAQDICIDYDKKELVLLASVPSKLMFYNFEGKLEREYGLENENFSLNNIVVNKKQLWGNYGPGQDSCVGIAFWNPENERFEFQREATLTQPYKAPVVTEGMYMLQGEQVNLVKDFDRTIYTYRDGKLSPRYRLDFGEQNFLNIWMEEMGDSDFVNKTLTQGYIYKLQNVKETSGLIYFSINNGKGIGIIDKQTRQAVLYQKMKDEYFGFDFDRMKPVSDAENKYFGYMVPVVSLQKGVQQGRLNDRKELIDRIDRLEEDSNPVLFLYKSKK</sequence>
<accession>A0A412TRM4</accession>
<dbReference type="SUPFAM" id="SSF75011">
    <property type="entry name" value="3-carboxy-cis,cis-mucoante lactonizing enzyme"/>
    <property type="match status" value="1"/>
</dbReference>
<dbReference type="PROSITE" id="PS51257">
    <property type="entry name" value="PROKAR_LIPOPROTEIN"/>
    <property type="match status" value="1"/>
</dbReference>
<evidence type="ECO:0000313" key="1">
    <source>
        <dbReference type="EMBL" id="MDB9224086.1"/>
    </source>
</evidence>
<dbReference type="Proteomes" id="UP000284243">
    <property type="component" value="Unassembled WGS sequence"/>
</dbReference>
<organism evidence="2 3">
    <name type="scientific">Odoribacter splanchnicus</name>
    <dbReference type="NCBI Taxonomy" id="28118"/>
    <lineage>
        <taxon>Bacteria</taxon>
        <taxon>Pseudomonadati</taxon>
        <taxon>Bacteroidota</taxon>
        <taxon>Bacteroidia</taxon>
        <taxon>Bacteroidales</taxon>
        <taxon>Odoribacteraceae</taxon>
        <taxon>Odoribacter</taxon>
    </lineage>
</organism>
<reference evidence="2 3" key="1">
    <citation type="submission" date="2018-08" db="EMBL/GenBank/DDBJ databases">
        <title>A genome reference for cultivated species of the human gut microbiota.</title>
        <authorList>
            <person name="Zou Y."/>
            <person name="Xue W."/>
            <person name="Luo G."/>
        </authorList>
    </citation>
    <scope>NUCLEOTIDE SEQUENCE [LARGE SCALE GENOMIC DNA]</scope>
    <source>
        <strain evidence="2 3">AF16-14</strain>
    </source>
</reference>
<name>A0A412TRM4_9BACT</name>
<evidence type="ECO:0000313" key="2">
    <source>
        <dbReference type="EMBL" id="RGU56399.1"/>
    </source>
</evidence>
<dbReference type="EMBL" id="QRYC01000010">
    <property type="protein sequence ID" value="RGU56399.1"/>
    <property type="molecule type" value="Genomic_DNA"/>
</dbReference>
<evidence type="ECO:0000313" key="3">
    <source>
        <dbReference type="Proteomes" id="UP000284243"/>
    </source>
</evidence>
<comment type="caution">
    <text evidence="2">The sequence shown here is derived from an EMBL/GenBank/DDBJ whole genome shotgun (WGS) entry which is preliminary data.</text>
</comment>
<gene>
    <name evidence="2" type="ORF">DWW57_09075</name>
    <name evidence="1" type="ORF">PN645_13855</name>
</gene>
<dbReference type="EMBL" id="JAQMRD010000019">
    <property type="protein sequence ID" value="MDB9224086.1"/>
    <property type="molecule type" value="Genomic_DNA"/>
</dbReference>
<dbReference type="RefSeq" id="WP_046403434.1">
    <property type="nucleotide sequence ID" value="NZ_CABJFF010000012.1"/>
</dbReference>
<proteinExistence type="predicted"/>
<dbReference type="AlphaFoldDB" id="A0A412TRM4"/>
<dbReference type="Proteomes" id="UP001212263">
    <property type="component" value="Unassembled WGS sequence"/>
</dbReference>
<dbReference type="Pfam" id="PF17170">
    <property type="entry name" value="DUF5128"/>
    <property type="match status" value="1"/>
</dbReference>
<protein>
    <submittedName>
        <fullName evidence="2">6-bladed beta-propeller</fullName>
    </submittedName>
</protein>
<reference evidence="1" key="2">
    <citation type="submission" date="2023-01" db="EMBL/GenBank/DDBJ databases">
        <title>Human gut microbiome strain richness.</title>
        <authorList>
            <person name="Chen-Liaw A."/>
        </authorList>
    </citation>
    <scope>NUCLEOTIDE SEQUENCE</scope>
    <source>
        <strain evidence="1">RTP21484st1_B7_RTP21484_190118</strain>
    </source>
</reference>